<comment type="catalytic activity">
    <reaction evidence="8">
        <text>2-C-methyl-D-erythritol 4-phosphate + NADP(+) = 1-deoxy-D-xylulose 5-phosphate + NADPH + H(+)</text>
        <dbReference type="Rhea" id="RHEA:13717"/>
        <dbReference type="ChEBI" id="CHEBI:15378"/>
        <dbReference type="ChEBI" id="CHEBI:57783"/>
        <dbReference type="ChEBI" id="CHEBI:57792"/>
        <dbReference type="ChEBI" id="CHEBI:58262"/>
        <dbReference type="ChEBI" id="CHEBI:58349"/>
        <dbReference type="EC" id="1.1.1.267"/>
    </reaction>
    <physiologicalReaction direction="right-to-left" evidence="8">
        <dbReference type="Rhea" id="RHEA:13719"/>
    </physiologicalReaction>
</comment>
<dbReference type="Gene3D" id="3.40.50.720">
    <property type="entry name" value="NAD(P)-binding Rossmann-like Domain"/>
    <property type="match status" value="1"/>
</dbReference>
<feature type="binding site" evidence="9">
    <location>
        <position position="33"/>
    </location>
    <ligand>
        <name>NADPH</name>
        <dbReference type="ChEBI" id="CHEBI:57783"/>
    </ligand>
</feature>
<evidence type="ECO:0000256" key="1">
    <source>
        <dbReference type="ARBA" id="ARBA00005094"/>
    </source>
</evidence>
<dbReference type="GO" id="GO:0030604">
    <property type="term" value="F:1-deoxy-D-xylulose-5-phosphate reductoisomerase activity"/>
    <property type="evidence" value="ECO:0007669"/>
    <property type="project" value="UniProtKB-UniRule"/>
</dbReference>
<sequence length="414" mass="43564">MVSTPVPTPSEETPEPVRDRPRRISIFGATGSIGTSTVAVLADRPGEFEVEAVTAFGNAGNLARVAKEVGAKVAVIADRNSFETLKEALEGTGIEAAAGDKGIEEAASRPVDVVVAGIVGAAGLSPTLAAIRAGSNIALANKECLVCAGELFVAEARQAGVRILPMDSEHNAIFQALGDNRMEDVDKIILTASGGPFREWTKQAMAAAEPAEALKHPNWSMGPKITIDSATLMNKGLELIEAHHLFDVGNDRLDVLVHPQSIIHGIVAFKDGTMIATMSAPDMRMPIGHCLSWPKRGGDVGLGLDLAKVAKLTFTKPDVDRFPALRVAREALEAGGWATNALNAANEIAVAAYLAGNIGFLEIARLVEDTIADVAAAGFDRTPETIKDALALDKEGRRIATGLIARHTARQPSR</sequence>
<dbReference type="InterPro" id="IPR036291">
    <property type="entry name" value="NAD(P)-bd_dom_sf"/>
</dbReference>
<dbReference type="SUPFAM" id="SSF51735">
    <property type="entry name" value="NAD(P)-binding Rossmann-fold domains"/>
    <property type="match status" value="1"/>
</dbReference>
<feature type="binding site" evidence="9">
    <location>
        <position position="58"/>
    </location>
    <ligand>
        <name>NADPH</name>
        <dbReference type="ChEBI" id="CHEBI:57783"/>
    </ligand>
</feature>
<evidence type="ECO:0000313" key="13">
    <source>
        <dbReference type="EMBL" id="SDB12935.1"/>
    </source>
</evidence>
<evidence type="ECO:0000256" key="8">
    <source>
        <dbReference type="ARBA" id="ARBA00048543"/>
    </source>
</evidence>
<feature type="binding site" evidence="9">
    <location>
        <position position="31"/>
    </location>
    <ligand>
        <name>NADPH</name>
        <dbReference type="ChEBI" id="CHEBI:57783"/>
    </ligand>
</feature>
<dbReference type="InterPro" id="IPR003821">
    <property type="entry name" value="DXP_reductoisomerase"/>
</dbReference>
<dbReference type="STRING" id="665467.SAMN02982931_00969"/>
<comment type="pathway">
    <text evidence="1 9">Isoprenoid biosynthesis; isopentenyl diphosphate biosynthesis via DXP pathway; isopentenyl diphosphate from 1-deoxy-D-xylulose 5-phosphate: step 1/6.</text>
</comment>
<dbReference type="InterPro" id="IPR036169">
    <property type="entry name" value="DXPR_C_sf"/>
</dbReference>
<evidence type="ECO:0000256" key="6">
    <source>
        <dbReference type="ARBA" id="ARBA00023211"/>
    </source>
</evidence>
<dbReference type="GO" id="GO:0051484">
    <property type="term" value="P:isopentenyl diphosphate biosynthetic process, methylerythritol 4-phosphate pathway involved in terpenoid biosynthetic process"/>
    <property type="evidence" value="ECO:0007669"/>
    <property type="project" value="TreeGrafter"/>
</dbReference>
<comment type="cofactor">
    <cofactor evidence="9">
        <name>Mg(2+)</name>
        <dbReference type="ChEBI" id="CHEBI:18420"/>
    </cofactor>
    <cofactor evidence="9">
        <name>Mn(2+)</name>
        <dbReference type="ChEBI" id="CHEBI:29035"/>
    </cofactor>
</comment>
<keyword evidence="3 9" id="KW-0479">Metal-binding</keyword>
<protein>
    <recommendedName>
        <fullName evidence="9">1-deoxy-D-xylulose 5-phosphate reductoisomerase</fullName>
        <shortName evidence="9">DXP reductoisomerase</shortName>
        <ecNumber evidence="9">1.1.1.267</ecNumber>
    </recommendedName>
    <alternativeName>
        <fullName evidence="9">1-deoxyxylulose-5-phosphate reductoisomerase</fullName>
    </alternativeName>
    <alternativeName>
        <fullName evidence="9">2-C-methyl-D-erythritol 4-phosphate synthase</fullName>
    </alternativeName>
</protein>
<dbReference type="GO" id="GO:0070402">
    <property type="term" value="F:NADPH binding"/>
    <property type="evidence" value="ECO:0007669"/>
    <property type="project" value="InterPro"/>
</dbReference>
<comment type="similarity">
    <text evidence="2 9">Belongs to the DXR family.</text>
</comment>
<dbReference type="EC" id="1.1.1.267" evidence="9"/>
<keyword evidence="13" id="KW-0413">Isomerase</keyword>
<keyword evidence="6 9" id="KW-0464">Manganese</keyword>
<keyword evidence="4 9" id="KW-0521">NADP</keyword>
<dbReference type="Pfam" id="PF13288">
    <property type="entry name" value="DXPR_C"/>
    <property type="match status" value="1"/>
</dbReference>
<comment type="function">
    <text evidence="9">Catalyzes the NADPH-dependent rearrangement and reduction of 1-deoxy-D-xylulose-5-phosphate (DXP) to 2-C-methyl-D-erythritol 4-phosphate (MEP).</text>
</comment>
<feature type="binding site" evidence="9">
    <location>
        <position position="30"/>
    </location>
    <ligand>
        <name>NADPH</name>
        <dbReference type="ChEBI" id="CHEBI:57783"/>
    </ligand>
</feature>
<dbReference type="UniPathway" id="UPA00056">
    <property type="reaction ID" value="UER00092"/>
</dbReference>
<dbReference type="Proteomes" id="UP000199071">
    <property type="component" value="Unassembled WGS sequence"/>
</dbReference>
<comment type="caution">
    <text evidence="9">Lacks conserved residue(s) required for the propagation of feature annotation.</text>
</comment>
<gene>
    <name evidence="9" type="primary">dxr</name>
    <name evidence="13" type="ORF">SAMN02982931_00969</name>
</gene>
<feature type="binding site" evidence="9">
    <location>
        <position position="143"/>
    </location>
    <ligand>
        <name>NADPH</name>
        <dbReference type="ChEBI" id="CHEBI:57783"/>
    </ligand>
</feature>
<dbReference type="SUPFAM" id="SSF55347">
    <property type="entry name" value="Glyceraldehyde-3-phosphate dehydrogenase-like, C-terminal domain"/>
    <property type="match status" value="1"/>
</dbReference>
<dbReference type="AlphaFoldDB" id="A0A1G6AX45"/>
<feature type="binding site" evidence="9">
    <location>
        <position position="193"/>
    </location>
    <ligand>
        <name>1-deoxy-D-xylulose 5-phosphate</name>
        <dbReference type="ChEBI" id="CHEBI:57792"/>
    </ligand>
</feature>
<organism evidence="13 14">
    <name type="scientific">Bauldia litoralis</name>
    <dbReference type="NCBI Taxonomy" id="665467"/>
    <lineage>
        <taxon>Bacteria</taxon>
        <taxon>Pseudomonadati</taxon>
        <taxon>Pseudomonadota</taxon>
        <taxon>Alphaproteobacteria</taxon>
        <taxon>Hyphomicrobiales</taxon>
        <taxon>Kaistiaceae</taxon>
        <taxon>Bauldia</taxon>
    </lineage>
</organism>
<evidence type="ECO:0000256" key="9">
    <source>
        <dbReference type="HAMAP-Rule" id="MF_00183"/>
    </source>
</evidence>
<feature type="binding site" evidence="9">
    <location>
        <position position="167"/>
    </location>
    <ligand>
        <name>Mn(2+)</name>
        <dbReference type="ChEBI" id="CHEBI:29035"/>
    </ligand>
</feature>
<dbReference type="Pfam" id="PF02670">
    <property type="entry name" value="DXP_reductoisom"/>
    <property type="match status" value="1"/>
</dbReference>
<evidence type="ECO:0000256" key="7">
    <source>
        <dbReference type="ARBA" id="ARBA00023229"/>
    </source>
</evidence>
<feature type="binding site" evidence="9">
    <location>
        <position position="238"/>
    </location>
    <ligand>
        <name>1-deoxy-D-xylulose 5-phosphate</name>
        <dbReference type="ChEBI" id="CHEBI:57792"/>
    </ligand>
</feature>
<evidence type="ECO:0000259" key="11">
    <source>
        <dbReference type="Pfam" id="PF08436"/>
    </source>
</evidence>
<feature type="binding site" evidence="9">
    <location>
        <position position="229"/>
    </location>
    <ligand>
        <name>1-deoxy-D-xylulose 5-phosphate</name>
        <dbReference type="ChEBI" id="CHEBI:57792"/>
    </ligand>
</feature>
<dbReference type="InterPro" id="IPR013644">
    <property type="entry name" value="DXP_reductoisomerase_C"/>
</dbReference>
<dbReference type="NCBIfam" id="TIGR00243">
    <property type="entry name" value="Dxr"/>
    <property type="match status" value="1"/>
</dbReference>
<keyword evidence="5 9" id="KW-0560">Oxidoreductase</keyword>
<dbReference type="Pfam" id="PF08436">
    <property type="entry name" value="DXP_redisom_C"/>
    <property type="match status" value="1"/>
</dbReference>
<dbReference type="PANTHER" id="PTHR30525:SF0">
    <property type="entry name" value="1-DEOXY-D-XYLULOSE 5-PHOSPHATE REDUCTOISOMERASE, CHLOROPLASTIC"/>
    <property type="match status" value="1"/>
</dbReference>
<reference evidence="13 14" key="1">
    <citation type="submission" date="2016-10" db="EMBL/GenBank/DDBJ databases">
        <authorList>
            <person name="de Groot N.N."/>
        </authorList>
    </citation>
    <scope>NUCLEOTIDE SEQUENCE [LARGE SCALE GENOMIC DNA]</scope>
    <source>
        <strain evidence="13 14">ATCC 35022</strain>
    </source>
</reference>
<feature type="binding site" evidence="9">
    <location>
        <position position="32"/>
    </location>
    <ligand>
        <name>NADPH</name>
        <dbReference type="ChEBI" id="CHEBI:57783"/>
    </ligand>
</feature>
<feature type="binding site" evidence="9">
    <location>
        <position position="216"/>
    </location>
    <ligand>
        <name>1-deoxy-D-xylulose 5-phosphate</name>
        <dbReference type="ChEBI" id="CHEBI:57792"/>
    </ligand>
</feature>
<dbReference type="InterPro" id="IPR013512">
    <property type="entry name" value="DXP_reductoisomerase_N"/>
</dbReference>
<feature type="binding site" evidence="9">
    <location>
        <position position="234"/>
    </location>
    <ligand>
        <name>1-deoxy-D-xylulose 5-phosphate</name>
        <dbReference type="ChEBI" id="CHEBI:57792"/>
    </ligand>
</feature>
<evidence type="ECO:0000256" key="3">
    <source>
        <dbReference type="ARBA" id="ARBA00022723"/>
    </source>
</evidence>
<name>A0A1G6AX45_9HYPH</name>
<keyword evidence="14" id="KW-1185">Reference proteome</keyword>
<feature type="binding site" evidence="9">
    <location>
        <position position="169"/>
    </location>
    <ligand>
        <name>Mn(2+)</name>
        <dbReference type="ChEBI" id="CHEBI:29035"/>
    </ligand>
</feature>
<feature type="binding site" evidence="9">
    <location>
        <position position="169"/>
    </location>
    <ligand>
        <name>1-deoxy-D-xylulose 5-phosphate</name>
        <dbReference type="ChEBI" id="CHEBI:57792"/>
    </ligand>
</feature>
<evidence type="ECO:0000259" key="12">
    <source>
        <dbReference type="Pfam" id="PF13288"/>
    </source>
</evidence>
<feature type="binding site" evidence="9">
    <location>
        <position position="168"/>
    </location>
    <ligand>
        <name>1-deoxy-D-xylulose 5-phosphate</name>
        <dbReference type="ChEBI" id="CHEBI:57792"/>
    </ligand>
</feature>
<evidence type="ECO:0000256" key="5">
    <source>
        <dbReference type="ARBA" id="ARBA00023002"/>
    </source>
</evidence>
<dbReference type="EMBL" id="FMXQ01000002">
    <property type="protein sequence ID" value="SDB12935.1"/>
    <property type="molecule type" value="Genomic_DNA"/>
</dbReference>
<feature type="binding site" evidence="9">
    <location>
        <position position="235"/>
    </location>
    <ligand>
        <name>1-deoxy-D-xylulose 5-phosphate</name>
        <dbReference type="ChEBI" id="CHEBI:57792"/>
    </ligand>
</feature>
<keyword evidence="7 9" id="KW-0414">Isoprene biosynthesis</keyword>
<dbReference type="PANTHER" id="PTHR30525">
    <property type="entry name" value="1-DEOXY-D-XYLULOSE 5-PHOSPHATE REDUCTOISOMERASE"/>
    <property type="match status" value="1"/>
</dbReference>
<evidence type="ECO:0000256" key="2">
    <source>
        <dbReference type="ARBA" id="ARBA00006825"/>
    </source>
</evidence>
<feature type="domain" description="1-deoxy-D-xylulose 5-phosphate reductoisomerase C-terminal" evidence="11">
    <location>
        <begin position="163"/>
        <end position="246"/>
    </location>
</feature>
<evidence type="ECO:0000259" key="10">
    <source>
        <dbReference type="Pfam" id="PF02670"/>
    </source>
</evidence>
<proteinExistence type="inferred from homology"/>
<accession>A0A1G6AX45</accession>
<feature type="domain" description="DXP reductoisomerase C-terminal" evidence="12">
    <location>
        <begin position="278"/>
        <end position="398"/>
    </location>
</feature>
<feature type="domain" description="1-deoxy-D-xylulose 5-phosphate reductoisomerase N-terminal" evidence="10">
    <location>
        <begin position="24"/>
        <end position="149"/>
    </location>
</feature>
<dbReference type="PIRSF" id="PIRSF006205">
    <property type="entry name" value="Dxp_reductismrs"/>
    <property type="match status" value="1"/>
</dbReference>
<dbReference type="FunFam" id="3.40.50.720:FF:000045">
    <property type="entry name" value="1-deoxy-D-xylulose 5-phosphate reductoisomerase"/>
    <property type="match status" value="1"/>
</dbReference>
<evidence type="ECO:0000313" key="14">
    <source>
        <dbReference type="Proteomes" id="UP000199071"/>
    </source>
</evidence>
<feature type="binding site" evidence="9">
    <location>
        <position position="238"/>
    </location>
    <ligand>
        <name>Mn(2+)</name>
        <dbReference type="ChEBI" id="CHEBI:29035"/>
    </ligand>
</feature>
<evidence type="ECO:0000256" key="4">
    <source>
        <dbReference type="ARBA" id="ARBA00022857"/>
    </source>
</evidence>
<dbReference type="GO" id="GO:0016853">
    <property type="term" value="F:isomerase activity"/>
    <property type="evidence" value="ECO:0007669"/>
    <property type="project" value="UniProtKB-KW"/>
</dbReference>
<dbReference type="SUPFAM" id="SSF69055">
    <property type="entry name" value="1-deoxy-D-xylulose-5-phosphate reductoisomerase, C-terminal domain"/>
    <property type="match status" value="1"/>
</dbReference>
<dbReference type="InterPro" id="IPR026877">
    <property type="entry name" value="DXPR_C"/>
</dbReference>
<feature type="binding site" evidence="9">
    <location>
        <position position="142"/>
    </location>
    <ligand>
        <name>1-deoxy-D-xylulose 5-phosphate</name>
        <dbReference type="ChEBI" id="CHEBI:57792"/>
    </ligand>
</feature>
<feature type="binding site" evidence="9">
    <location>
        <position position="222"/>
    </location>
    <ligand>
        <name>NADPH</name>
        <dbReference type="ChEBI" id="CHEBI:57783"/>
    </ligand>
</feature>
<dbReference type="HAMAP" id="MF_00183">
    <property type="entry name" value="DXP_reductoisom"/>
    <property type="match status" value="1"/>
</dbReference>
<dbReference type="GO" id="GO:0030145">
    <property type="term" value="F:manganese ion binding"/>
    <property type="evidence" value="ECO:0007669"/>
    <property type="project" value="TreeGrafter"/>
</dbReference>
<keyword evidence="9" id="KW-0460">Magnesium</keyword>
<feature type="binding site" evidence="9">
    <location>
        <position position="141"/>
    </location>
    <ligand>
        <name>NADPH</name>
        <dbReference type="ChEBI" id="CHEBI:57783"/>
    </ligand>
</feature>
<dbReference type="Gene3D" id="1.10.1740.10">
    <property type="match status" value="1"/>
</dbReference>